<dbReference type="EMBL" id="CP001017">
    <property type="protein sequence ID" value="ACB97387.1"/>
    <property type="molecule type" value="Genomic_DNA"/>
</dbReference>
<dbReference type="HOGENOM" id="CLU_1718751_0_0_5"/>
<dbReference type="AlphaFoldDB" id="B2ILI7"/>
<keyword evidence="1" id="KW-0614">Plasmid</keyword>
<dbReference type="KEGG" id="bid:Bind_3858"/>
<organism evidence="1 2">
    <name type="scientific">Beijerinckia indica subsp. indica (strain ATCC 9039 / DSM 1715 / NCIMB 8712)</name>
    <dbReference type="NCBI Taxonomy" id="395963"/>
    <lineage>
        <taxon>Bacteria</taxon>
        <taxon>Pseudomonadati</taxon>
        <taxon>Pseudomonadota</taxon>
        <taxon>Alphaproteobacteria</taxon>
        <taxon>Hyphomicrobiales</taxon>
        <taxon>Beijerinckiaceae</taxon>
        <taxon>Beijerinckia</taxon>
    </lineage>
</organism>
<name>B2ILI7_BEII9</name>
<dbReference type="Proteomes" id="UP000001695">
    <property type="component" value="Plasmid pBIND01"/>
</dbReference>
<dbReference type="OrthoDB" id="9826455at2"/>
<protein>
    <submittedName>
        <fullName evidence="1">Uncharacterized protein</fullName>
    </submittedName>
</protein>
<keyword evidence="2" id="KW-1185">Reference proteome</keyword>
<proteinExistence type="predicted"/>
<accession>B2ILI7</accession>
<geneLocation type="plasmid" evidence="1 2">
    <name>pBIND01</name>
</geneLocation>
<dbReference type="RefSeq" id="WP_012383000.1">
    <property type="nucleotide sequence ID" value="NC_010580.1"/>
</dbReference>
<gene>
    <name evidence="1" type="ordered locus">Bind_3858</name>
</gene>
<evidence type="ECO:0000313" key="2">
    <source>
        <dbReference type="Proteomes" id="UP000001695"/>
    </source>
</evidence>
<reference evidence="1 2" key="1">
    <citation type="submission" date="2008-03" db="EMBL/GenBank/DDBJ databases">
        <title>Complete sequence of plasmid1 of Beijerinckia indica subsp. indica ATCC 9039.</title>
        <authorList>
            <consortium name="US DOE Joint Genome Institute"/>
            <person name="Copeland A."/>
            <person name="Lucas S."/>
            <person name="Lapidus A."/>
            <person name="Glavina del Rio T."/>
            <person name="Dalin E."/>
            <person name="Tice H."/>
            <person name="Bruce D."/>
            <person name="Goodwin L."/>
            <person name="Pitluck S."/>
            <person name="LaButti K."/>
            <person name="Schmutz J."/>
            <person name="Larimer F."/>
            <person name="Land M."/>
            <person name="Hauser L."/>
            <person name="Kyrpides N."/>
            <person name="Mikhailova N."/>
            <person name="Dunfield P.F."/>
            <person name="Dedysh S.N."/>
            <person name="Liesack W."/>
            <person name="Saw J.H."/>
            <person name="Alam M."/>
            <person name="Chen Y."/>
            <person name="Murrell J.C."/>
            <person name="Richardson P."/>
        </authorList>
    </citation>
    <scope>NUCLEOTIDE SEQUENCE [LARGE SCALE GENOMIC DNA]</scope>
    <source>
        <strain evidence="2">ATCC 9039 / DSM 1715 / NCIMB 8712</strain>
        <plasmid evidence="1 2">pBIND01</plasmid>
    </source>
</reference>
<sequence length="152" mass="16912">MPDPSPPAPPCWLEPADGPIHLIDPLEEAANDPVLSEDFIRFASAIDRARQSKPEALSEALQSQATRDQVQDFLQGLPIDRKVQLLALMTHPGLPHRRAVTAALLTSKDKGSSLSLSRALQADKRDKMMRRIYAPERVAFLKDVTKHMREDA</sequence>
<evidence type="ECO:0000313" key="1">
    <source>
        <dbReference type="EMBL" id="ACB97387.1"/>
    </source>
</evidence>